<feature type="domain" description="Secretion system C-terminal sorting" evidence="3">
    <location>
        <begin position="202"/>
        <end position="269"/>
    </location>
</feature>
<feature type="chain" id="PRO_5015406860" evidence="2">
    <location>
        <begin position="24"/>
        <end position="271"/>
    </location>
</feature>
<dbReference type="NCBIfam" id="TIGR04183">
    <property type="entry name" value="Por_Secre_tail"/>
    <property type="match status" value="1"/>
</dbReference>
<dbReference type="InterPro" id="IPR026444">
    <property type="entry name" value="Secre_tail"/>
</dbReference>
<feature type="signal peptide" evidence="2">
    <location>
        <begin position="1"/>
        <end position="23"/>
    </location>
</feature>
<dbReference type="Pfam" id="PF18962">
    <property type="entry name" value="Por_Secre_tail"/>
    <property type="match status" value="1"/>
</dbReference>
<dbReference type="EMBL" id="QBKT01000009">
    <property type="protein sequence ID" value="PTX59490.1"/>
    <property type="molecule type" value="Genomic_DNA"/>
</dbReference>
<dbReference type="OrthoDB" id="1467228at2"/>
<proteinExistence type="predicted"/>
<dbReference type="AlphaFoldDB" id="A0A2T6BTU2"/>
<accession>A0A2T6BTU2</accession>
<dbReference type="RefSeq" id="WP_108116171.1">
    <property type="nucleotide sequence ID" value="NZ_QBKT01000009.1"/>
</dbReference>
<comment type="caution">
    <text evidence="4">The sequence shown here is derived from an EMBL/GenBank/DDBJ whole genome shotgun (WGS) entry which is preliminary data.</text>
</comment>
<dbReference type="Proteomes" id="UP000244090">
    <property type="component" value="Unassembled WGS sequence"/>
</dbReference>
<evidence type="ECO:0000259" key="3">
    <source>
        <dbReference type="Pfam" id="PF18962"/>
    </source>
</evidence>
<protein>
    <submittedName>
        <fullName evidence="4">Putative secreted protein (Por secretion system target)</fullName>
    </submittedName>
</protein>
<keyword evidence="1 2" id="KW-0732">Signal</keyword>
<organism evidence="4 5">
    <name type="scientific">Kordia periserrulae</name>
    <dbReference type="NCBI Taxonomy" id="701523"/>
    <lineage>
        <taxon>Bacteria</taxon>
        <taxon>Pseudomonadati</taxon>
        <taxon>Bacteroidota</taxon>
        <taxon>Flavobacteriia</taxon>
        <taxon>Flavobacteriales</taxon>
        <taxon>Flavobacteriaceae</taxon>
        <taxon>Kordia</taxon>
    </lineage>
</organism>
<reference evidence="4 5" key="1">
    <citation type="submission" date="2018-04" db="EMBL/GenBank/DDBJ databases">
        <title>Genomic Encyclopedia of Archaeal and Bacterial Type Strains, Phase II (KMG-II): from individual species to whole genera.</title>
        <authorList>
            <person name="Goeker M."/>
        </authorList>
    </citation>
    <scope>NUCLEOTIDE SEQUENCE [LARGE SCALE GENOMIC DNA]</scope>
    <source>
        <strain evidence="4 5">DSM 25731</strain>
    </source>
</reference>
<evidence type="ECO:0000313" key="5">
    <source>
        <dbReference type="Proteomes" id="UP000244090"/>
    </source>
</evidence>
<sequence length="271" mass="29026">MNKFTFTNLCMAIYCLFTMQLNAQDGYTYTLIHNGGYSFSVGAVPNASASNFPTSVQSYGFTIIVPDGVTAIITSSLGNGAGATFFDGNNVGQPANDGYLITETLGSPIALPAPSAATTTPMVTFEIQGTPTSGIIEILANNSALATAVTPLKSFMSADMEDDGSAVFTNRVDPNGSGLSGDSTFDFTTLSVADKKFENLSIYPNPAVDVVNIRYTETPLQKIEIYTLNGQLLQAKTTQLERLQIHNLQVGMYLMKLYTRDASTTIKLIKQ</sequence>
<gene>
    <name evidence="4" type="ORF">C8N46_10979</name>
</gene>
<evidence type="ECO:0000256" key="2">
    <source>
        <dbReference type="SAM" id="SignalP"/>
    </source>
</evidence>
<name>A0A2T6BTU2_9FLAO</name>
<evidence type="ECO:0000313" key="4">
    <source>
        <dbReference type="EMBL" id="PTX59490.1"/>
    </source>
</evidence>
<evidence type="ECO:0000256" key="1">
    <source>
        <dbReference type="ARBA" id="ARBA00022729"/>
    </source>
</evidence>
<keyword evidence="5" id="KW-1185">Reference proteome</keyword>